<feature type="domain" description="Peptidase M14" evidence="12">
    <location>
        <begin position="893"/>
        <end position="1159"/>
    </location>
</feature>
<dbReference type="FunFam" id="3.40.630.10:FF:000020">
    <property type="entry name" value="Carboxypeptidase D"/>
    <property type="match status" value="2"/>
</dbReference>
<dbReference type="EMBL" id="VSWD01000013">
    <property type="protein sequence ID" value="KAK3084908.1"/>
    <property type="molecule type" value="Genomic_DNA"/>
</dbReference>
<dbReference type="GO" id="GO:0005615">
    <property type="term" value="C:extracellular space"/>
    <property type="evidence" value="ECO:0007669"/>
    <property type="project" value="TreeGrafter"/>
</dbReference>
<dbReference type="Gene3D" id="3.40.630.10">
    <property type="entry name" value="Zn peptidases"/>
    <property type="match status" value="4"/>
</dbReference>
<keyword evidence="8" id="KW-0325">Glycoprotein</keyword>
<evidence type="ECO:0000256" key="6">
    <source>
        <dbReference type="ARBA" id="ARBA00022801"/>
    </source>
</evidence>
<evidence type="ECO:0000313" key="14">
    <source>
        <dbReference type="Proteomes" id="UP001186944"/>
    </source>
</evidence>
<dbReference type="FunFam" id="2.60.40.1120:FF:000004">
    <property type="entry name" value="Carboxypeptidase E"/>
    <property type="match status" value="2"/>
</dbReference>
<comment type="cofactor">
    <cofactor evidence="1">
        <name>Zn(2+)</name>
        <dbReference type="ChEBI" id="CHEBI:29105"/>
    </cofactor>
</comment>
<evidence type="ECO:0000256" key="5">
    <source>
        <dbReference type="ARBA" id="ARBA00022723"/>
    </source>
</evidence>
<evidence type="ECO:0000256" key="4">
    <source>
        <dbReference type="ARBA" id="ARBA00022670"/>
    </source>
</evidence>
<dbReference type="GO" id="GO:0016485">
    <property type="term" value="P:protein processing"/>
    <property type="evidence" value="ECO:0007669"/>
    <property type="project" value="TreeGrafter"/>
</dbReference>
<dbReference type="CDD" id="cd03868">
    <property type="entry name" value="M14_CPD_I"/>
    <property type="match status" value="1"/>
</dbReference>
<evidence type="ECO:0000256" key="11">
    <source>
        <dbReference type="SAM" id="Phobius"/>
    </source>
</evidence>
<evidence type="ECO:0000256" key="1">
    <source>
        <dbReference type="ARBA" id="ARBA00001947"/>
    </source>
</evidence>
<dbReference type="PROSITE" id="PS00133">
    <property type="entry name" value="CARBOXYPEPT_ZN_2"/>
    <property type="match status" value="2"/>
</dbReference>
<comment type="similarity">
    <text evidence="2 9">Belongs to the peptidase M14 family.</text>
</comment>
<keyword evidence="3" id="KW-0121">Carboxypeptidase</keyword>
<evidence type="ECO:0000256" key="3">
    <source>
        <dbReference type="ARBA" id="ARBA00022645"/>
    </source>
</evidence>
<keyword evidence="11" id="KW-0472">Membrane</keyword>
<dbReference type="SUPFAM" id="SSF49464">
    <property type="entry name" value="Carboxypeptidase regulatory domain-like"/>
    <property type="match status" value="4"/>
</dbReference>
<keyword evidence="7" id="KW-0862">Zinc</keyword>
<feature type="domain" description="Peptidase M14" evidence="12">
    <location>
        <begin position="45"/>
        <end position="332"/>
    </location>
</feature>
<evidence type="ECO:0000256" key="2">
    <source>
        <dbReference type="ARBA" id="ARBA00005988"/>
    </source>
</evidence>
<dbReference type="Pfam" id="PF13620">
    <property type="entry name" value="CarboxypepD_reg"/>
    <property type="match status" value="3"/>
</dbReference>
<keyword evidence="4" id="KW-0645">Protease</keyword>
<evidence type="ECO:0000313" key="13">
    <source>
        <dbReference type="EMBL" id="KAK3084908.1"/>
    </source>
</evidence>
<feature type="region of interest" description="Disordered" evidence="10">
    <location>
        <begin position="413"/>
        <end position="472"/>
    </location>
</feature>
<feature type="compositionally biased region" description="Low complexity" evidence="10">
    <location>
        <begin position="415"/>
        <end position="431"/>
    </location>
</feature>
<evidence type="ECO:0000256" key="10">
    <source>
        <dbReference type="SAM" id="MobiDB-lite"/>
    </source>
</evidence>
<evidence type="ECO:0000256" key="7">
    <source>
        <dbReference type="ARBA" id="ARBA00022833"/>
    </source>
</evidence>
<dbReference type="InterPro" id="IPR057246">
    <property type="entry name" value="CARBOXYPEPT_ZN_1"/>
</dbReference>
<dbReference type="Gene3D" id="2.60.40.1120">
    <property type="entry name" value="Carboxypeptidase-like, regulatory domain"/>
    <property type="match status" value="4"/>
</dbReference>
<evidence type="ECO:0000256" key="8">
    <source>
        <dbReference type="ARBA" id="ARBA00023180"/>
    </source>
</evidence>
<keyword evidence="5" id="KW-0479">Metal-binding</keyword>
<keyword evidence="6" id="KW-0378">Hydrolase</keyword>
<dbReference type="Proteomes" id="UP001186944">
    <property type="component" value="Unassembled WGS sequence"/>
</dbReference>
<feature type="transmembrane region" description="Helical" evidence="11">
    <location>
        <begin position="12"/>
        <end position="30"/>
    </location>
</feature>
<dbReference type="PROSITE" id="PS00132">
    <property type="entry name" value="CARBOXYPEPT_ZN_1"/>
    <property type="match status" value="3"/>
</dbReference>
<dbReference type="PROSITE" id="PS52035">
    <property type="entry name" value="PEPTIDASE_M14"/>
    <property type="match status" value="4"/>
</dbReference>
<dbReference type="PRINTS" id="PR00765">
    <property type="entry name" value="CRBOXYPTASEA"/>
</dbReference>
<feature type="active site" description="Proton donor/acceptor" evidence="9">
    <location>
        <position position="302"/>
    </location>
</feature>
<dbReference type="CDD" id="cd11308">
    <property type="entry name" value="Peptidase_M14NE-CP-C_like"/>
    <property type="match status" value="2"/>
</dbReference>
<comment type="caution">
    <text evidence="9">Lacks conserved residue(s) required for the propagation of feature annotation.</text>
</comment>
<dbReference type="PANTHER" id="PTHR11532:SF73">
    <property type="entry name" value="CARBOXYPEPTIDASE D"/>
    <property type="match status" value="1"/>
</dbReference>
<reference evidence="13" key="1">
    <citation type="submission" date="2019-08" db="EMBL/GenBank/DDBJ databases">
        <title>The improved chromosome-level genome for the pearl oyster Pinctada fucata martensii using PacBio sequencing and Hi-C.</title>
        <authorList>
            <person name="Zheng Z."/>
        </authorList>
    </citation>
    <scope>NUCLEOTIDE SEQUENCE</scope>
    <source>
        <strain evidence="13">ZZ-2019</strain>
        <tissue evidence="13">Adductor muscle</tissue>
    </source>
</reference>
<dbReference type="InterPro" id="IPR008969">
    <property type="entry name" value="CarboxyPept-like_regulatory"/>
</dbReference>
<dbReference type="GO" id="GO:0008270">
    <property type="term" value="F:zinc ion binding"/>
    <property type="evidence" value="ECO:0007669"/>
    <property type="project" value="InterPro"/>
</dbReference>
<feature type="active site" description="Proton donor/acceptor" evidence="9">
    <location>
        <position position="762"/>
    </location>
</feature>
<dbReference type="CDD" id="cd03858">
    <property type="entry name" value="M14_CP_N-E_like"/>
    <property type="match status" value="1"/>
</dbReference>
<dbReference type="InterPro" id="IPR000834">
    <property type="entry name" value="Peptidase_M14"/>
</dbReference>
<dbReference type="InterPro" id="IPR050753">
    <property type="entry name" value="Peptidase_M14_domain"/>
</dbReference>
<keyword evidence="14" id="KW-1185">Reference proteome</keyword>
<dbReference type="SUPFAM" id="SSF53187">
    <property type="entry name" value="Zn-dependent exopeptidases"/>
    <property type="match status" value="4"/>
</dbReference>
<protein>
    <recommendedName>
        <fullName evidence="12">Peptidase M14 domain-containing protein</fullName>
    </recommendedName>
</protein>
<proteinExistence type="inferred from homology"/>
<comment type="caution">
    <text evidence="13">The sequence shown here is derived from an EMBL/GenBank/DDBJ whole genome shotgun (WGS) entry which is preliminary data.</text>
</comment>
<feature type="domain" description="Peptidase M14" evidence="12">
    <location>
        <begin position="1244"/>
        <end position="1534"/>
    </location>
</feature>
<accession>A0AA89BW94</accession>
<feature type="compositionally biased region" description="Low complexity" evidence="10">
    <location>
        <begin position="450"/>
        <end position="463"/>
    </location>
</feature>
<gene>
    <name evidence="13" type="ORF">FSP39_021215</name>
</gene>
<dbReference type="InterPro" id="IPR057247">
    <property type="entry name" value="CARBOXYPEPT_ZN_2"/>
</dbReference>
<dbReference type="Pfam" id="PF00246">
    <property type="entry name" value="Peptidase_M14"/>
    <property type="match status" value="5"/>
</dbReference>
<keyword evidence="11" id="KW-0812">Transmembrane</keyword>
<feature type="domain" description="Peptidase M14" evidence="12">
    <location>
        <begin position="501"/>
        <end position="792"/>
    </location>
</feature>
<dbReference type="GO" id="GO:0006518">
    <property type="term" value="P:peptide metabolic process"/>
    <property type="evidence" value="ECO:0007669"/>
    <property type="project" value="TreeGrafter"/>
</dbReference>
<name>A0AA89BW94_PINIB</name>
<dbReference type="GO" id="GO:0004181">
    <property type="term" value="F:metallocarboxypeptidase activity"/>
    <property type="evidence" value="ECO:0007669"/>
    <property type="project" value="InterPro"/>
</dbReference>
<organism evidence="13 14">
    <name type="scientific">Pinctada imbricata</name>
    <name type="common">Atlantic pearl-oyster</name>
    <name type="synonym">Pinctada martensii</name>
    <dbReference type="NCBI Taxonomy" id="66713"/>
    <lineage>
        <taxon>Eukaryota</taxon>
        <taxon>Metazoa</taxon>
        <taxon>Spiralia</taxon>
        <taxon>Lophotrochozoa</taxon>
        <taxon>Mollusca</taxon>
        <taxon>Bivalvia</taxon>
        <taxon>Autobranchia</taxon>
        <taxon>Pteriomorphia</taxon>
        <taxon>Pterioida</taxon>
        <taxon>Pterioidea</taxon>
        <taxon>Pteriidae</taxon>
        <taxon>Pinctada</taxon>
    </lineage>
</organism>
<evidence type="ECO:0000256" key="9">
    <source>
        <dbReference type="PROSITE-ProRule" id="PRU01379"/>
    </source>
</evidence>
<dbReference type="PANTHER" id="PTHR11532">
    <property type="entry name" value="PROTEASE M14 CARBOXYPEPTIDASE"/>
    <property type="match status" value="1"/>
</dbReference>
<dbReference type="SMART" id="SM00631">
    <property type="entry name" value="Zn_pept"/>
    <property type="match status" value="3"/>
</dbReference>
<evidence type="ECO:0000259" key="12">
    <source>
        <dbReference type="PROSITE" id="PS52035"/>
    </source>
</evidence>
<keyword evidence="11" id="KW-1133">Transmembrane helix</keyword>
<sequence>MEVKRKVDICKMSYLTSFAIVLFSLSQFVISKEHAVDKRGIDTSHYHSFDQLKTFLNEMHSKYPNITKIHSIGKSVQNRELLAIQITDNIEGVEPGEPMFKYVGNMHGNEAIGRQILIYLIQYILENYQTDKRIEKLVRETNIYIMPTMNPDGFEAARVGDCNGVQGRPNAHSYDLNRNFPDQFDKNSGHHIQPETRAMIDWIEHNKFVLSANLHGGSVVASYPFDDSALHRGSTYSAAPDDAMFKHLAHVYSNNHKTMHNPPHCGDNFEDGITNGAHWYDVPGGMEDYNYLHSNCFEITIELSCCKYPHASELTKEWDNNKEALLSYMEQVHIGVKGFVKDDENNQGVQNAVIMVEGIKHNVTTAMFGDFWRLLVPGKYNITAVAPGYLPETKAVEVNKGPALEFNFRLKRSTGTKSPSSSSVGSTPKASESSVTSKTQTTETLKSEKASSTSSATPTSSPTQPSIEEPDTIEGLVNHINKLRDAEHREKQSFVEPSDFRYHHYDDMESFMRKLTKDYGHIAQMYSVGQSVESRHLWVIEISDNPGKHEPGEPEFKYIGNMHGNEVVGREILLYLAQLLCENYGKNHFVSLLVNHTRIHIMPSMNPDGFEKSTEGDMQGVIGRTNSHGIDLNRNFPDQFENTTINRKQEPETLAVMHWVEKFPFVLSANLHGGSLVANYPWDDSVKGYTSYSKCPDDKVFRQISESYSLAHSSMHKGHPCPSISQEYFQDGITNGAQWYSVSGGMQDWNYVNTNCFEITIELGCYKFPMSRDLPKYWKANKYALLVYMGQVHKGVRGYVMDKENMTPLVNAQISVEGINHTIHSASDGDYWRLLAPGVYKITASHPGHKQQTVQVRVTFDSAVEVNFTLERSEIDLWSNQKDFAIKENMEQRFQENSERDEELKKLAVSNSNIMQLETLSKTSEGNVISLVHLSANLTNHDINEPHVLLMGGVHGNEPVGAEILIRLIRHITIGFREKDPNIVKMLNEVHLHIIPYLNIDGFKLPNNSDCKSKWQDRMLPTDSPVMQEVLKTIKKHRISTTISLDSGGLYVIIPREKTVDSTAVTEDEEVFQSLAHAFADAYPSIYQPDSCLASPLHGIFHGADLHYNSTGLLDKLYKEHHSFMLSLHVSCCEMPPASELPNIWMKSLQPLMNVIVRSKQAVYGKVLDSSQKVVAMASITIDNQKQALQTSESGDFYFLLTEGSHTITIQAEGYEPQTQQAIVHRDAATEVKVHLNKELDTINYHRPQDLVAFLRNITQQCKDLTKLVSLGKTAQNRDIWMIDFGPKDSETDPYTTHILFVAGIHGNEAVGPELLLQLSYDLCENYNQDFIMTKIINKSRIHILPSLNPDGAQIAAARDCNGGKGKENSKGVDIDKNFPSIDAVNATDDLAEETKLLSQWLQKHPPSMTYILRDGQAQGVAYPYHSMSHKVKLGTTEKVSFSHLGSSYTNQVSSWKSINNHGCNKTGKFIGIIIIGLSYETRRHNFPSDYLYDYIHSTSLIIHTGCCGYPDGHTLLDMWHQHRQPLLSLIREVSVHKHFHTGCYGYPDGHTLHDMWHQHRQPLLSLIREAQNGISGVIQADKSQSPLTNATIKIKGSNHVYPVNNRGRFNIYLPAGQHEIMVESRGHQKYKKVRFTGISIQTQNRPLDKIYMYNG</sequence>